<evidence type="ECO:0000313" key="2">
    <source>
        <dbReference type="Proteomes" id="UP000297245"/>
    </source>
</evidence>
<dbReference type="InterPro" id="IPR038883">
    <property type="entry name" value="AN11006-like"/>
</dbReference>
<name>A0A4V4HIW3_DENBC</name>
<sequence>MPASQLVARFQANRNNQESSPLFTVIPPELRNRIFLLTCQSSPRKDDPYARDAWYYRPGYEYPEKIYTDLLRTCRLVYLETRLLPLQANEHIFWCGRGPRGQHKSNPLGYFDQFTQEQLNAVNKVHIFAQLWWLEGSFPSLCEKGTQTRTLHITIRHTDWWWWERNQPLVLKDDWMRSLKGISGLKRVVLELETMERDKDQMYAIANRLKARRIELRDGRALVFNIDSMVKQQWYGPSRFAGEVCYIKDENRWVTRNRWWRGEGPDPGLTYCTVTLVWD</sequence>
<keyword evidence="2" id="KW-1185">Reference proteome</keyword>
<proteinExistence type="predicted"/>
<accession>A0A4V4HIW3</accession>
<dbReference type="AlphaFoldDB" id="A0A4V4HIW3"/>
<dbReference type="PANTHER" id="PTHR42085:SF1">
    <property type="entry name" value="F-BOX DOMAIN-CONTAINING PROTEIN"/>
    <property type="match status" value="1"/>
</dbReference>
<dbReference type="PANTHER" id="PTHR42085">
    <property type="entry name" value="F-BOX DOMAIN-CONTAINING PROTEIN"/>
    <property type="match status" value="1"/>
</dbReference>
<dbReference type="Proteomes" id="UP000297245">
    <property type="component" value="Unassembled WGS sequence"/>
</dbReference>
<dbReference type="OrthoDB" id="288942at2759"/>
<protein>
    <submittedName>
        <fullName evidence="1">Uncharacterized protein</fullName>
    </submittedName>
</protein>
<evidence type="ECO:0000313" key="1">
    <source>
        <dbReference type="EMBL" id="THV08256.1"/>
    </source>
</evidence>
<gene>
    <name evidence="1" type="ORF">K435DRAFT_787773</name>
</gene>
<dbReference type="EMBL" id="ML179035">
    <property type="protein sequence ID" value="THV08256.1"/>
    <property type="molecule type" value="Genomic_DNA"/>
</dbReference>
<organism evidence="1 2">
    <name type="scientific">Dendrothele bispora (strain CBS 962.96)</name>
    <dbReference type="NCBI Taxonomy" id="1314807"/>
    <lineage>
        <taxon>Eukaryota</taxon>
        <taxon>Fungi</taxon>
        <taxon>Dikarya</taxon>
        <taxon>Basidiomycota</taxon>
        <taxon>Agaricomycotina</taxon>
        <taxon>Agaricomycetes</taxon>
        <taxon>Agaricomycetidae</taxon>
        <taxon>Agaricales</taxon>
        <taxon>Agaricales incertae sedis</taxon>
        <taxon>Dendrothele</taxon>
    </lineage>
</organism>
<reference evidence="1 2" key="1">
    <citation type="journal article" date="2019" name="Nat. Ecol. Evol.">
        <title>Megaphylogeny resolves global patterns of mushroom evolution.</title>
        <authorList>
            <person name="Varga T."/>
            <person name="Krizsan K."/>
            <person name="Foldi C."/>
            <person name="Dima B."/>
            <person name="Sanchez-Garcia M."/>
            <person name="Sanchez-Ramirez S."/>
            <person name="Szollosi G.J."/>
            <person name="Szarkandi J.G."/>
            <person name="Papp V."/>
            <person name="Albert L."/>
            <person name="Andreopoulos W."/>
            <person name="Angelini C."/>
            <person name="Antonin V."/>
            <person name="Barry K.W."/>
            <person name="Bougher N.L."/>
            <person name="Buchanan P."/>
            <person name="Buyck B."/>
            <person name="Bense V."/>
            <person name="Catcheside P."/>
            <person name="Chovatia M."/>
            <person name="Cooper J."/>
            <person name="Damon W."/>
            <person name="Desjardin D."/>
            <person name="Finy P."/>
            <person name="Geml J."/>
            <person name="Haridas S."/>
            <person name="Hughes K."/>
            <person name="Justo A."/>
            <person name="Karasinski D."/>
            <person name="Kautmanova I."/>
            <person name="Kiss B."/>
            <person name="Kocsube S."/>
            <person name="Kotiranta H."/>
            <person name="LaButti K.M."/>
            <person name="Lechner B.E."/>
            <person name="Liimatainen K."/>
            <person name="Lipzen A."/>
            <person name="Lukacs Z."/>
            <person name="Mihaltcheva S."/>
            <person name="Morgado L.N."/>
            <person name="Niskanen T."/>
            <person name="Noordeloos M.E."/>
            <person name="Ohm R.A."/>
            <person name="Ortiz-Santana B."/>
            <person name="Ovrebo C."/>
            <person name="Racz N."/>
            <person name="Riley R."/>
            <person name="Savchenko A."/>
            <person name="Shiryaev A."/>
            <person name="Soop K."/>
            <person name="Spirin V."/>
            <person name="Szebenyi C."/>
            <person name="Tomsovsky M."/>
            <person name="Tulloss R.E."/>
            <person name="Uehling J."/>
            <person name="Grigoriev I.V."/>
            <person name="Vagvolgyi C."/>
            <person name="Papp T."/>
            <person name="Martin F.M."/>
            <person name="Miettinen O."/>
            <person name="Hibbett D.S."/>
            <person name="Nagy L.G."/>
        </authorList>
    </citation>
    <scope>NUCLEOTIDE SEQUENCE [LARGE SCALE GENOMIC DNA]</scope>
    <source>
        <strain evidence="1 2">CBS 962.96</strain>
    </source>
</reference>